<dbReference type="Pfam" id="PF21725">
    <property type="entry name" value="T7SS_signal"/>
    <property type="match status" value="1"/>
</dbReference>
<evidence type="ECO:0000313" key="4">
    <source>
        <dbReference type="EMBL" id="MFC5666913.1"/>
    </source>
</evidence>
<feature type="compositionally biased region" description="Gly residues" evidence="1">
    <location>
        <begin position="291"/>
        <end position="301"/>
    </location>
</feature>
<dbReference type="InterPro" id="IPR033806">
    <property type="entry name" value="CDI_toxin_Bp1026b-like"/>
</dbReference>
<dbReference type="Pfam" id="PF18451">
    <property type="entry name" value="CdiA_C"/>
    <property type="match status" value="1"/>
</dbReference>
<protein>
    <submittedName>
        <fullName evidence="4">T7SS-secreted protein</fullName>
    </submittedName>
</protein>
<feature type="region of interest" description="Disordered" evidence="1">
    <location>
        <begin position="108"/>
        <end position="139"/>
    </location>
</feature>
<dbReference type="EMBL" id="JBHSOF010000047">
    <property type="protein sequence ID" value="MFC5666913.1"/>
    <property type="molecule type" value="Genomic_DNA"/>
</dbReference>
<evidence type="ECO:0000313" key="5">
    <source>
        <dbReference type="Proteomes" id="UP001595975"/>
    </source>
</evidence>
<evidence type="ECO:0000256" key="1">
    <source>
        <dbReference type="SAM" id="MobiDB-lite"/>
    </source>
</evidence>
<dbReference type="InterPro" id="IPR049082">
    <property type="entry name" value="T7SS_signal"/>
</dbReference>
<feature type="compositionally biased region" description="Polar residues" evidence="1">
    <location>
        <begin position="315"/>
        <end position="324"/>
    </location>
</feature>
<proteinExistence type="predicted"/>
<feature type="compositionally biased region" description="Basic and acidic residues" evidence="1">
    <location>
        <begin position="117"/>
        <end position="128"/>
    </location>
</feature>
<evidence type="ECO:0000259" key="3">
    <source>
        <dbReference type="Pfam" id="PF21725"/>
    </source>
</evidence>
<sequence>MAKSLGQTGDPRELVPGNPETIASTVAWLKSYGDTLHSTGEGLKRIDTVEGWSGKAGDAFRHAFHGEPKKWLVAGDCFHDASTALAGYRWTLAWAQERAADAIRQWNEGQSATSNAKSEHQDAERNAGHELPFTDPGEGARAAASQTLKTAQEQLKSAGDTAARTIAKARDKAPEEPGWLDKVGDFFSDAGDFALDLGKTAVEDLASVGNAMIHDPGAVLEVAGGLGLAALGAGGEVLGVGLDLTGAGAVIGVPVNVVSAGVIATGLGMAGIGAGQIIEDAAGPNRVHMEGNGGGGGGGAGEVRTQPSRAPDPNATPQGSTTRINPEDAAENRLALQRENESAEILAKQGYHVEQNPSVPGPKNPDYRIEGEIFDCVSPSSRSARNVGSRIEEKVLEGQTSRIVVNLADSPVEVSALKAQLHDWPIEGLQEAVVIDRQGNILHIYP</sequence>
<dbReference type="Proteomes" id="UP001595975">
    <property type="component" value="Unassembled WGS sequence"/>
</dbReference>
<organism evidence="4 5">
    <name type="scientific">Kitasatospora misakiensis</name>
    <dbReference type="NCBI Taxonomy" id="67330"/>
    <lineage>
        <taxon>Bacteria</taxon>
        <taxon>Bacillati</taxon>
        <taxon>Actinomycetota</taxon>
        <taxon>Actinomycetes</taxon>
        <taxon>Kitasatosporales</taxon>
        <taxon>Streptomycetaceae</taxon>
        <taxon>Kitasatospora</taxon>
    </lineage>
</organism>
<accession>A0ABW0X8K9</accession>
<comment type="caution">
    <text evidence="4">The sequence shown here is derived from an EMBL/GenBank/DDBJ whole genome shotgun (WGS) entry which is preliminary data.</text>
</comment>
<evidence type="ECO:0000259" key="2">
    <source>
        <dbReference type="Pfam" id="PF18451"/>
    </source>
</evidence>
<dbReference type="Gene3D" id="3.40.1350.120">
    <property type="match status" value="1"/>
</dbReference>
<dbReference type="RefSeq" id="WP_380228601.1">
    <property type="nucleotide sequence ID" value="NZ_JBHSOF010000047.1"/>
</dbReference>
<reference evidence="5" key="1">
    <citation type="journal article" date="2019" name="Int. J. Syst. Evol. Microbiol.">
        <title>The Global Catalogue of Microorganisms (GCM) 10K type strain sequencing project: providing services to taxonomists for standard genome sequencing and annotation.</title>
        <authorList>
            <consortium name="The Broad Institute Genomics Platform"/>
            <consortium name="The Broad Institute Genome Sequencing Center for Infectious Disease"/>
            <person name="Wu L."/>
            <person name="Ma J."/>
        </authorList>
    </citation>
    <scope>NUCLEOTIDE SEQUENCE [LARGE SCALE GENOMIC DNA]</scope>
    <source>
        <strain evidence="5">CGMCC 4.1437</strain>
    </source>
</reference>
<feature type="region of interest" description="Disordered" evidence="1">
    <location>
        <begin position="284"/>
        <end position="327"/>
    </location>
</feature>
<gene>
    <name evidence="4" type="ORF">ACFP3U_28590</name>
</gene>
<dbReference type="CDD" id="cd13442">
    <property type="entry name" value="CDI_toxin_Bp1026b-like"/>
    <property type="match status" value="1"/>
</dbReference>
<keyword evidence="5" id="KW-1185">Reference proteome</keyword>
<name>A0ABW0X8K9_9ACTN</name>
<dbReference type="InterPro" id="IPR040559">
    <property type="entry name" value="CdiA_C"/>
</dbReference>
<feature type="domain" description="Putative T7SS secretion signal" evidence="3">
    <location>
        <begin position="3"/>
        <end position="177"/>
    </location>
</feature>
<feature type="domain" description="tRNA nuclease CdiA C-terminal" evidence="2">
    <location>
        <begin position="363"/>
        <end position="441"/>
    </location>
</feature>